<accession>A0AAN7LKQ2</accession>
<sequence>MAADHLQVLKRQREEVEEEPGTLALDSEKQQMHQSITIKRQKSSPSSSSSSSSSNYNETALSLLEEGAEKLTQQDLSSLISTLQQELLPSDDPPFDPLTFSATSEFDSDIASEEEVDGKERVLRHLLEASDDELGLPSREEGASSSSIMSESSLFSSNAVDGVALTNLTSFDGLWELEDEAANYYTLLQSELFMESDDHHLGINY</sequence>
<proteinExistence type="predicted"/>
<dbReference type="PANTHER" id="PTHR34539">
    <property type="entry name" value="T6J4.11 PROTEIN"/>
    <property type="match status" value="1"/>
</dbReference>
<feature type="region of interest" description="Disordered" evidence="1">
    <location>
        <begin position="1"/>
        <end position="61"/>
    </location>
</feature>
<evidence type="ECO:0000256" key="1">
    <source>
        <dbReference type="SAM" id="MobiDB-lite"/>
    </source>
</evidence>
<comment type="caution">
    <text evidence="2">The sequence shown here is derived from an EMBL/GenBank/DDBJ whole genome shotgun (WGS) entry which is preliminary data.</text>
</comment>
<keyword evidence="3" id="KW-1185">Reference proteome</keyword>
<dbReference type="Proteomes" id="UP001346149">
    <property type="component" value="Unassembled WGS sequence"/>
</dbReference>
<protein>
    <submittedName>
        <fullName evidence="2">Uncharacterized protein</fullName>
    </submittedName>
</protein>
<feature type="compositionally biased region" description="Low complexity" evidence="1">
    <location>
        <begin position="43"/>
        <end position="54"/>
    </location>
</feature>
<evidence type="ECO:0000313" key="2">
    <source>
        <dbReference type="EMBL" id="KAK4786044.1"/>
    </source>
</evidence>
<reference evidence="2 3" key="1">
    <citation type="journal article" date="2023" name="Hortic Res">
        <title>Pangenome of water caltrop reveals structural variations and asymmetric subgenome divergence after allopolyploidization.</title>
        <authorList>
            <person name="Zhang X."/>
            <person name="Chen Y."/>
            <person name="Wang L."/>
            <person name="Yuan Y."/>
            <person name="Fang M."/>
            <person name="Shi L."/>
            <person name="Lu R."/>
            <person name="Comes H.P."/>
            <person name="Ma Y."/>
            <person name="Chen Y."/>
            <person name="Huang G."/>
            <person name="Zhou Y."/>
            <person name="Zheng Z."/>
            <person name="Qiu Y."/>
        </authorList>
    </citation>
    <scope>NUCLEOTIDE SEQUENCE [LARGE SCALE GENOMIC DNA]</scope>
    <source>
        <strain evidence="2">F231</strain>
    </source>
</reference>
<evidence type="ECO:0000313" key="3">
    <source>
        <dbReference type="Proteomes" id="UP001346149"/>
    </source>
</evidence>
<dbReference type="AlphaFoldDB" id="A0AAN7LKQ2"/>
<dbReference type="EMBL" id="JAXQNO010000013">
    <property type="protein sequence ID" value="KAK4786044.1"/>
    <property type="molecule type" value="Genomic_DNA"/>
</dbReference>
<gene>
    <name evidence="2" type="ORF">SAY86_002733</name>
</gene>
<name>A0AAN7LKQ2_TRANT</name>
<organism evidence="2 3">
    <name type="scientific">Trapa natans</name>
    <name type="common">Water chestnut</name>
    <dbReference type="NCBI Taxonomy" id="22666"/>
    <lineage>
        <taxon>Eukaryota</taxon>
        <taxon>Viridiplantae</taxon>
        <taxon>Streptophyta</taxon>
        <taxon>Embryophyta</taxon>
        <taxon>Tracheophyta</taxon>
        <taxon>Spermatophyta</taxon>
        <taxon>Magnoliopsida</taxon>
        <taxon>eudicotyledons</taxon>
        <taxon>Gunneridae</taxon>
        <taxon>Pentapetalae</taxon>
        <taxon>rosids</taxon>
        <taxon>malvids</taxon>
        <taxon>Myrtales</taxon>
        <taxon>Lythraceae</taxon>
        <taxon>Trapa</taxon>
    </lineage>
</organism>
<dbReference type="PANTHER" id="PTHR34539:SF3">
    <property type="entry name" value="NAC DOMAIN-CONTAINING PROTEIN"/>
    <property type="match status" value="1"/>
</dbReference>